<proteinExistence type="predicted"/>
<name>A0ACD3SRK4_9BURK</name>
<reference evidence="1" key="1">
    <citation type="submission" date="2019-05" db="EMBL/GenBank/DDBJ databases">
        <title>Revised genome assembly of Burkholderiaceae (previously Ralstonia) sp. PBA.</title>
        <authorList>
            <person name="Gan H.M."/>
        </authorList>
    </citation>
    <scope>NUCLEOTIDE SEQUENCE</scope>
    <source>
        <strain evidence="1">PBA</strain>
    </source>
</reference>
<protein>
    <submittedName>
        <fullName evidence="1">Cytochrome c</fullName>
    </submittedName>
</protein>
<accession>A0ACD3SRK4</accession>
<dbReference type="Proteomes" id="UP000004277">
    <property type="component" value="Unassembled WGS sequence"/>
</dbReference>
<comment type="caution">
    <text evidence="1">The sequence shown here is derived from an EMBL/GenBank/DDBJ whole genome shotgun (WGS) entry which is preliminary data.</text>
</comment>
<organism evidence="1 2">
    <name type="scientific">Imbroritus primus</name>
    <dbReference type="NCBI Taxonomy" id="3058603"/>
    <lineage>
        <taxon>Bacteria</taxon>
        <taxon>Pseudomonadati</taxon>
        <taxon>Pseudomonadota</taxon>
        <taxon>Betaproteobacteria</taxon>
        <taxon>Burkholderiales</taxon>
        <taxon>Burkholderiaceae</taxon>
        <taxon>Imbroritus</taxon>
    </lineage>
</organism>
<evidence type="ECO:0000313" key="2">
    <source>
        <dbReference type="Proteomes" id="UP000004277"/>
    </source>
</evidence>
<gene>
    <name evidence="1" type="ORF">MW7_006335</name>
</gene>
<keyword evidence="2" id="KW-1185">Reference proteome</keyword>
<dbReference type="EMBL" id="AKCV02000015">
    <property type="protein sequence ID" value="TMS58924.1"/>
    <property type="molecule type" value="Genomic_DNA"/>
</dbReference>
<evidence type="ECO:0000313" key="1">
    <source>
        <dbReference type="EMBL" id="TMS58924.1"/>
    </source>
</evidence>
<sequence length="198" mass="20514">MHKAGVAAIAAALLTLGCANQAGQSGQVHKPAGERYGLGKTPTAQEIAGWNIDIAPDGSGLPPGSGTVAQGRALYAAQCAACHGATGQGGTAARLVGGQGTLTSDKPVMTIGSFWPYATTLYDYINRAMPWDRPQSLKPNEVYALTAFLLHMNGIVDANASLDATSLPKVAMPNRNGFTRGDPRPGDVKTTRCMENCS</sequence>